<organism evidence="1 2">
    <name type="scientific">Dreissena polymorpha</name>
    <name type="common">Zebra mussel</name>
    <name type="synonym">Mytilus polymorpha</name>
    <dbReference type="NCBI Taxonomy" id="45954"/>
    <lineage>
        <taxon>Eukaryota</taxon>
        <taxon>Metazoa</taxon>
        <taxon>Spiralia</taxon>
        <taxon>Lophotrochozoa</taxon>
        <taxon>Mollusca</taxon>
        <taxon>Bivalvia</taxon>
        <taxon>Autobranchia</taxon>
        <taxon>Heteroconchia</taxon>
        <taxon>Euheterodonta</taxon>
        <taxon>Imparidentia</taxon>
        <taxon>Neoheterodontei</taxon>
        <taxon>Myida</taxon>
        <taxon>Dreissenoidea</taxon>
        <taxon>Dreissenidae</taxon>
        <taxon>Dreissena</taxon>
    </lineage>
</organism>
<name>A0A9D4LYJ1_DREPO</name>
<dbReference type="AlphaFoldDB" id="A0A9D4LYJ1"/>
<proteinExistence type="predicted"/>
<accession>A0A9D4LYJ1</accession>
<comment type="caution">
    <text evidence="1">The sequence shown here is derived from an EMBL/GenBank/DDBJ whole genome shotgun (WGS) entry which is preliminary data.</text>
</comment>
<dbReference type="EMBL" id="JAIWYP010000002">
    <property type="protein sequence ID" value="KAH3866037.1"/>
    <property type="molecule type" value="Genomic_DNA"/>
</dbReference>
<protein>
    <submittedName>
        <fullName evidence="1">Uncharacterized protein</fullName>
    </submittedName>
</protein>
<evidence type="ECO:0000313" key="2">
    <source>
        <dbReference type="Proteomes" id="UP000828390"/>
    </source>
</evidence>
<dbReference type="Proteomes" id="UP000828390">
    <property type="component" value="Unassembled WGS sequence"/>
</dbReference>
<sequence length="55" mass="6480">MIYRNTDRPAVPPAIFCTFFTELKYTISYDIQEYSQASGTTSNLLYVLHRTEIYH</sequence>
<keyword evidence="2" id="KW-1185">Reference proteome</keyword>
<gene>
    <name evidence="1" type="ORF">DPMN_029088</name>
</gene>
<reference evidence="1" key="2">
    <citation type="submission" date="2020-11" db="EMBL/GenBank/DDBJ databases">
        <authorList>
            <person name="McCartney M.A."/>
            <person name="Auch B."/>
            <person name="Kono T."/>
            <person name="Mallez S."/>
            <person name="Becker A."/>
            <person name="Gohl D.M."/>
            <person name="Silverstein K.A.T."/>
            <person name="Koren S."/>
            <person name="Bechman K.B."/>
            <person name="Herman A."/>
            <person name="Abrahante J.E."/>
            <person name="Garbe J."/>
        </authorList>
    </citation>
    <scope>NUCLEOTIDE SEQUENCE</scope>
    <source>
        <strain evidence="1">Duluth1</strain>
        <tissue evidence="1">Whole animal</tissue>
    </source>
</reference>
<reference evidence="1" key="1">
    <citation type="journal article" date="2019" name="bioRxiv">
        <title>The Genome of the Zebra Mussel, Dreissena polymorpha: A Resource for Invasive Species Research.</title>
        <authorList>
            <person name="McCartney M.A."/>
            <person name="Auch B."/>
            <person name="Kono T."/>
            <person name="Mallez S."/>
            <person name="Zhang Y."/>
            <person name="Obille A."/>
            <person name="Becker A."/>
            <person name="Abrahante J.E."/>
            <person name="Garbe J."/>
            <person name="Badalamenti J.P."/>
            <person name="Herman A."/>
            <person name="Mangelson H."/>
            <person name="Liachko I."/>
            <person name="Sullivan S."/>
            <person name="Sone E.D."/>
            <person name="Koren S."/>
            <person name="Silverstein K.A.T."/>
            <person name="Beckman K.B."/>
            <person name="Gohl D.M."/>
        </authorList>
    </citation>
    <scope>NUCLEOTIDE SEQUENCE</scope>
    <source>
        <strain evidence="1">Duluth1</strain>
        <tissue evidence="1">Whole animal</tissue>
    </source>
</reference>
<evidence type="ECO:0000313" key="1">
    <source>
        <dbReference type="EMBL" id="KAH3866037.1"/>
    </source>
</evidence>